<dbReference type="AlphaFoldDB" id="A0A814JI31"/>
<evidence type="ECO:0000313" key="2">
    <source>
        <dbReference type="Proteomes" id="UP000663879"/>
    </source>
</evidence>
<dbReference type="EMBL" id="CAJNOC010004947">
    <property type="protein sequence ID" value="CAF1038414.1"/>
    <property type="molecule type" value="Genomic_DNA"/>
</dbReference>
<accession>A0A814JI31</accession>
<evidence type="ECO:0000313" key="1">
    <source>
        <dbReference type="EMBL" id="CAF1038414.1"/>
    </source>
</evidence>
<comment type="caution">
    <text evidence="1">The sequence shown here is derived from an EMBL/GenBank/DDBJ whole genome shotgun (WGS) entry which is preliminary data.</text>
</comment>
<organism evidence="1 2">
    <name type="scientific">Brachionus calyciflorus</name>
    <dbReference type="NCBI Taxonomy" id="104777"/>
    <lineage>
        <taxon>Eukaryota</taxon>
        <taxon>Metazoa</taxon>
        <taxon>Spiralia</taxon>
        <taxon>Gnathifera</taxon>
        <taxon>Rotifera</taxon>
        <taxon>Eurotatoria</taxon>
        <taxon>Monogononta</taxon>
        <taxon>Pseudotrocha</taxon>
        <taxon>Ploima</taxon>
        <taxon>Brachionidae</taxon>
        <taxon>Brachionus</taxon>
    </lineage>
</organism>
<proteinExistence type="predicted"/>
<keyword evidence="2" id="KW-1185">Reference proteome</keyword>
<dbReference type="Proteomes" id="UP000663879">
    <property type="component" value="Unassembled WGS sequence"/>
</dbReference>
<sequence length="76" mass="8748">IVSPLVDSSTSQSDRTIAPNLNIEINPDSQNSLENDSIEITTYEKLKRTMMKELTSQRIKVEELEERKTIELKNLK</sequence>
<reference evidence="1" key="1">
    <citation type="submission" date="2021-02" db="EMBL/GenBank/DDBJ databases">
        <authorList>
            <person name="Nowell W R."/>
        </authorList>
    </citation>
    <scope>NUCLEOTIDE SEQUENCE</scope>
    <source>
        <strain evidence="1">Ploen Becks lab</strain>
    </source>
</reference>
<name>A0A814JI31_9BILA</name>
<gene>
    <name evidence="1" type="ORF">OXX778_LOCUS18226</name>
</gene>
<protein>
    <submittedName>
        <fullName evidence="1">Uncharacterized protein</fullName>
    </submittedName>
</protein>
<feature type="non-terminal residue" evidence="1">
    <location>
        <position position="1"/>
    </location>
</feature>